<dbReference type="AlphaFoldDB" id="A0A0D0CT01"/>
<sequence length="61" mass="6317">MGNYKLAANEDVEHSNLKDSLSDTEKGNNALQDSEPELRTLGDPPPSAGSKGGLTSPASCT</sequence>
<evidence type="ECO:0000313" key="3">
    <source>
        <dbReference type="Proteomes" id="UP000054538"/>
    </source>
</evidence>
<proteinExistence type="predicted"/>
<name>A0A0D0CT01_9AGAM</name>
<reference evidence="2 3" key="1">
    <citation type="submission" date="2014-04" db="EMBL/GenBank/DDBJ databases">
        <authorList>
            <consortium name="DOE Joint Genome Institute"/>
            <person name="Kuo A."/>
            <person name="Kohler A."/>
            <person name="Jargeat P."/>
            <person name="Nagy L.G."/>
            <person name="Floudas D."/>
            <person name="Copeland A."/>
            <person name="Barry K.W."/>
            <person name="Cichocki N."/>
            <person name="Veneault-Fourrey C."/>
            <person name="LaButti K."/>
            <person name="Lindquist E.A."/>
            <person name="Lipzen A."/>
            <person name="Lundell T."/>
            <person name="Morin E."/>
            <person name="Murat C."/>
            <person name="Sun H."/>
            <person name="Tunlid A."/>
            <person name="Henrissat B."/>
            <person name="Grigoriev I.V."/>
            <person name="Hibbett D.S."/>
            <person name="Martin F."/>
            <person name="Nordberg H.P."/>
            <person name="Cantor M.N."/>
            <person name="Hua S.X."/>
        </authorList>
    </citation>
    <scope>NUCLEOTIDE SEQUENCE [LARGE SCALE GENOMIC DNA]</scope>
    <source>
        <strain evidence="2 3">Ve08.2h10</strain>
    </source>
</reference>
<dbReference type="HOGENOM" id="CLU_2923329_0_0_1"/>
<dbReference type="Proteomes" id="UP000054538">
    <property type="component" value="Unassembled WGS sequence"/>
</dbReference>
<gene>
    <name evidence="2" type="ORF">PAXRUDRAFT_20186</name>
</gene>
<accession>A0A0D0CT01</accession>
<dbReference type="InParanoid" id="A0A0D0CT01"/>
<dbReference type="EMBL" id="KN829141">
    <property type="protein sequence ID" value="KIK74126.1"/>
    <property type="molecule type" value="Genomic_DNA"/>
</dbReference>
<reference evidence="3" key="2">
    <citation type="submission" date="2015-01" db="EMBL/GenBank/DDBJ databases">
        <title>Evolutionary Origins and Diversification of the Mycorrhizal Mutualists.</title>
        <authorList>
            <consortium name="DOE Joint Genome Institute"/>
            <consortium name="Mycorrhizal Genomics Consortium"/>
            <person name="Kohler A."/>
            <person name="Kuo A."/>
            <person name="Nagy L.G."/>
            <person name="Floudas D."/>
            <person name="Copeland A."/>
            <person name="Barry K.W."/>
            <person name="Cichocki N."/>
            <person name="Veneault-Fourrey C."/>
            <person name="LaButti K."/>
            <person name="Lindquist E.A."/>
            <person name="Lipzen A."/>
            <person name="Lundell T."/>
            <person name="Morin E."/>
            <person name="Murat C."/>
            <person name="Riley R."/>
            <person name="Ohm R."/>
            <person name="Sun H."/>
            <person name="Tunlid A."/>
            <person name="Henrissat B."/>
            <person name="Grigoriev I.V."/>
            <person name="Hibbett D.S."/>
            <person name="Martin F."/>
        </authorList>
    </citation>
    <scope>NUCLEOTIDE SEQUENCE [LARGE SCALE GENOMIC DNA]</scope>
    <source>
        <strain evidence="3">Ve08.2h10</strain>
    </source>
</reference>
<feature type="region of interest" description="Disordered" evidence="1">
    <location>
        <begin position="1"/>
        <end position="61"/>
    </location>
</feature>
<keyword evidence="3" id="KW-1185">Reference proteome</keyword>
<feature type="compositionally biased region" description="Basic and acidic residues" evidence="1">
    <location>
        <begin position="11"/>
        <end position="26"/>
    </location>
</feature>
<evidence type="ECO:0000313" key="2">
    <source>
        <dbReference type="EMBL" id="KIK74126.1"/>
    </source>
</evidence>
<organism evidence="2 3">
    <name type="scientific">Paxillus rubicundulus Ve08.2h10</name>
    <dbReference type="NCBI Taxonomy" id="930991"/>
    <lineage>
        <taxon>Eukaryota</taxon>
        <taxon>Fungi</taxon>
        <taxon>Dikarya</taxon>
        <taxon>Basidiomycota</taxon>
        <taxon>Agaricomycotina</taxon>
        <taxon>Agaricomycetes</taxon>
        <taxon>Agaricomycetidae</taxon>
        <taxon>Boletales</taxon>
        <taxon>Paxilineae</taxon>
        <taxon>Paxillaceae</taxon>
        <taxon>Paxillus</taxon>
    </lineage>
</organism>
<protein>
    <submittedName>
        <fullName evidence="2">Uncharacterized protein</fullName>
    </submittedName>
</protein>
<evidence type="ECO:0000256" key="1">
    <source>
        <dbReference type="SAM" id="MobiDB-lite"/>
    </source>
</evidence>